<keyword evidence="12" id="KW-1185">Reference proteome</keyword>
<evidence type="ECO:0000313" key="11">
    <source>
        <dbReference type="EMBL" id="CAH1104925.1"/>
    </source>
</evidence>
<evidence type="ECO:0000256" key="3">
    <source>
        <dbReference type="ARBA" id="ARBA00022490"/>
    </source>
</evidence>
<keyword evidence="10" id="KW-1133">Transmembrane helix</keyword>
<name>A0A9P0CS24_9CUCU</name>
<keyword evidence="3" id="KW-0963">Cytoplasm</keyword>
<evidence type="ECO:0000256" key="9">
    <source>
        <dbReference type="SAM" id="MobiDB-lite"/>
    </source>
</evidence>
<reference evidence="11" key="1">
    <citation type="submission" date="2022-01" db="EMBL/GenBank/DDBJ databases">
        <authorList>
            <person name="King R."/>
        </authorList>
    </citation>
    <scope>NUCLEOTIDE SEQUENCE</scope>
</reference>
<evidence type="ECO:0000256" key="8">
    <source>
        <dbReference type="ARBA" id="ARBA00023273"/>
    </source>
</evidence>
<dbReference type="PANTHER" id="PTHR46613">
    <property type="entry name" value="RADIAL SPOKE HEAD 10 HOMOLOG B-RELATED"/>
    <property type="match status" value="1"/>
</dbReference>
<dbReference type="Pfam" id="PF02493">
    <property type="entry name" value="MORN"/>
    <property type="match status" value="8"/>
</dbReference>
<keyword evidence="8" id="KW-0966">Cell projection</keyword>
<dbReference type="InterPro" id="IPR003409">
    <property type="entry name" value="MORN"/>
</dbReference>
<organism evidence="11 12">
    <name type="scientific">Psylliodes chrysocephalus</name>
    <dbReference type="NCBI Taxonomy" id="3402493"/>
    <lineage>
        <taxon>Eukaryota</taxon>
        <taxon>Metazoa</taxon>
        <taxon>Ecdysozoa</taxon>
        <taxon>Arthropoda</taxon>
        <taxon>Hexapoda</taxon>
        <taxon>Insecta</taxon>
        <taxon>Pterygota</taxon>
        <taxon>Neoptera</taxon>
        <taxon>Endopterygota</taxon>
        <taxon>Coleoptera</taxon>
        <taxon>Polyphaga</taxon>
        <taxon>Cucujiformia</taxon>
        <taxon>Chrysomeloidea</taxon>
        <taxon>Chrysomelidae</taxon>
        <taxon>Galerucinae</taxon>
        <taxon>Alticini</taxon>
        <taxon>Psylliodes</taxon>
    </lineage>
</organism>
<dbReference type="SMART" id="SM00698">
    <property type="entry name" value="MORN"/>
    <property type="match status" value="9"/>
</dbReference>
<keyword evidence="4" id="KW-0677">Repeat</keyword>
<dbReference type="AlphaFoldDB" id="A0A9P0CS24"/>
<keyword evidence="6" id="KW-0969">Cilium</keyword>
<proteinExistence type="predicted"/>
<evidence type="ECO:0000256" key="5">
    <source>
        <dbReference type="ARBA" id="ARBA00022846"/>
    </source>
</evidence>
<dbReference type="SUPFAM" id="SSF82185">
    <property type="entry name" value="Histone H3 K4-specific methyltransferase SET7/9 N-terminal domain"/>
    <property type="match status" value="3"/>
</dbReference>
<keyword evidence="5" id="KW-0282">Flagellum</keyword>
<feature type="transmembrane region" description="Helical" evidence="10">
    <location>
        <begin position="690"/>
        <end position="708"/>
    </location>
</feature>
<dbReference type="GO" id="GO:0005930">
    <property type="term" value="C:axoneme"/>
    <property type="evidence" value="ECO:0007669"/>
    <property type="project" value="UniProtKB-SubCell"/>
</dbReference>
<keyword evidence="10" id="KW-0812">Transmembrane</keyword>
<evidence type="ECO:0000313" key="12">
    <source>
        <dbReference type="Proteomes" id="UP001153636"/>
    </source>
</evidence>
<feature type="compositionally biased region" description="Basic residues" evidence="9">
    <location>
        <begin position="13"/>
        <end position="26"/>
    </location>
</feature>
<accession>A0A9P0CS24</accession>
<dbReference type="Gene3D" id="2.20.110.10">
    <property type="entry name" value="Histone H3 K4-specific methyltransferase SET7/9 N-terminal domain"/>
    <property type="match status" value="2"/>
</dbReference>
<evidence type="ECO:0000256" key="6">
    <source>
        <dbReference type="ARBA" id="ARBA00023069"/>
    </source>
</evidence>
<feature type="region of interest" description="Disordered" evidence="9">
    <location>
        <begin position="1"/>
        <end position="31"/>
    </location>
</feature>
<dbReference type="PANTHER" id="PTHR46613:SF1">
    <property type="entry name" value="RADIAL SPOKE HEAD 10 HOMOLOG B-RELATED"/>
    <property type="match status" value="1"/>
</dbReference>
<evidence type="ECO:0000256" key="4">
    <source>
        <dbReference type="ARBA" id="ARBA00022737"/>
    </source>
</evidence>
<sequence>MSSKTKTSEPPWKKRSVSLMKKKSKKSATSISDSRLEEASEIFFPKNRREIFTHFFNTLTYDLILSREVVMKTIDYGESSETSISDYRDSKEGLKEDNYRQERLSVVSVPSVRRKEMLFQSEMLSTRSSIASAYSIRYSLKHKERQSIDATSMSAQTSGSVRIVFAPEVYWLERIVFKNGNVYEGQCSDYLMDEKGTFTWTDKTVYHGEFTDGYITGKGEMILPTLSKYKGDFCRGIFHGSGIFNPTGLSLYYYGSWKNGKKHGKGLLIYDADDWYEGDWYNDLRHGIGYRRYKNGAKYKGEWVNNKKQGKGKMMFENNDYYNGEWFDDKPHGYGEYTWDMLPNEIFSFPLYSWYKGSWKNGERDGVGILHFGTECGAKYAGMFFQNIKHGPGVMICGNGLILESNPLFQYNKPVHKNFQKTYIDWCEENPDKDFMNCTVEKGSYYDILKMVDSKIAYNQLNESTLVNIIKNSEDIPAQMYVKLADSISGSKKIWCPLDIPIHSEPENVDFSYFIDKIFEYGFRNARANDFLTRMAEATEEGIKFRRSIMSVKFSPSMIPANTRYSTATITRPRSHSFYQTTHEATDIDASIEERLEKAKIHEFELCKNVILINRPKLNSIYYKYASLAQEKYDDKETNNENLIMVRLFLWQLFRDGHVQDGVELAQVDSFLWKNPYSCLGTEHYPFEPIYFYQFLLYLMGCSWLIYLKKLQNKQIEKLVFPSQMLRLFLDDFFAKLGSFTGSALRENLNIAPITKMYKLYASISEPMSVNTFFAATYRDAKDRLPCYAAISSGIIPPLLDGKNIVPMGHEIYYVKVPEPISERMKPEPAITNADQFSRSLLTFRTLGKAKITECLTTVCPKVAINDKKLDMNYNLTFLEFYEIVIMLSFAKAEEMVIGYEEHKYNEEMLTPTLSCVVSPSKMKDKLAKKKKIKKSAIGIVASSAVTGRHKAVKST</sequence>
<keyword evidence="10" id="KW-0472">Membrane</keyword>
<dbReference type="EMBL" id="OV651830">
    <property type="protein sequence ID" value="CAH1104925.1"/>
    <property type="molecule type" value="Genomic_DNA"/>
</dbReference>
<evidence type="ECO:0000256" key="10">
    <source>
        <dbReference type="SAM" id="Phobius"/>
    </source>
</evidence>
<keyword evidence="7" id="KW-0206">Cytoskeleton</keyword>
<evidence type="ECO:0000256" key="2">
    <source>
        <dbReference type="ARBA" id="ARBA00004430"/>
    </source>
</evidence>
<gene>
    <name evidence="11" type="ORF">PSYICH_LOCUS5972</name>
</gene>
<protein>
    <submittedName>
        <fullName evidence="11">Uncharacterized protein</fullName>
    </submittedName>
</protein>
<dbReference type="Proteomes" id="UP001153636">
    <property type="component" value="Chromosome 18"/>
</dbReference>
<dbReference type="GO" id="GO:0031514">
    <property type="term" value="C:motile cilium"/>
    <property type="evidence" value="ECO:0007669"/>
    <property type="project" value="UniProtKB-SubCell"/>
</dbReference>
<comment type="subcellular location">
    <subcellularLocation>
        <location evidence="1">Cell projection</location>
        <location evidence="1">Cilium</location>
        <location evidence="1">Flagellum</location>
    </subcellularLocation>
    <subcellularLocation>
        <location evidence="2">Cytoplasm</location>
        <location evidence="2">Cytoskeleton</location>
        <location evidence="2">Cilium axoneme</location>
    </subcellularLocation>
</comment>
<dbReference type="OrthoDB" id="294378at2759"/>
<evidence type="ECO:0000256" key="1">
    <source>
        <dbReference type="ARBA" id="ARBA00004230"/>
    </source>
</evidence>
<evidence type="ECO:0000256" key="7">
    <source>
        <dbReference type="ARBA" id="ARBA00023212"/>
    </source>
</evidence>